<evidence type="ECO:0000313" key="3">
    <source>
        <dbReference type="Proteomes" id="UP000005233"/>
    </source>
</evidence>
<feature type="transmembrane region" description="Helical" evidence="1">
    <location>
        <begin position="7"/>
        <end position="26"/>
    </location>
</feature>
<accession>H8I9V3</accession>
<dbReference type="GeneID" id="11972334"/>
<dbReference type="AlphaFoldDB" id="H8I9V3"/>
<dbReference type="STRING" id="1041930.Mtc_2176"/>
<dbReference type="Proteomes" id="UP000005233">
    <property type="component" value="Chromosome"/>
</dbReference>
<dbReference type="eggNOG" id="arCOG04780">
    <property type="taxonomic scope" value="Archaea"/>
</dbReference>
<feature type="transmembrane region" description="Helical" evidence="1">
    <location>
        <begin position="83"/>
        <end position="103"/>
    </location>
</feature>
<dbReference type="KEGG" id="mez:Mtc_2176"/>
<evidence type="ECO:0000256" key="1">
    <source>
        <dbReference type="SAM" id="Phobius"/>
    </source>
</evidence>
<protein>
    <submittedName>
        <fullName evidence="2">Uncharacterized protein</fullName>
    </submittedName>
</protein>
<sequence length="170" mass="18501">MTRNQYLNVIFAGVSGGILLVLISLLDFMLGVFVLQNIGLLGIDVMLEALIFTVSIFVVAIIGILAEGRQEDKSEWTRIPPSLLAGVILGAMAACGWLAIALVEQAIYGSTWVYSTMIMTWPLLYSLVTMALGHGFLSAICYTFILAIIYATISVASGKILRAYNELIYK</sequence>
<evidence type="ECO:0000313" key="2">
    <source>
        <dbReference type="EMBL" id="AFD00913.1"/>
    </source>
</evidence>
<dbReference type="RefSeq" id="WP_014406744.1">
    <property type="nucleotide sequence ID" value="NC_017034.1"/>
</dbReference>
<reference evidence="2 3" key="1">
    <citation type="journal article" date="2012" name="J. Bacteriol.">
        <title>Complete genome sequence of a thermophilic methanogen, Methanocella conradii HZ254, isolated from Chinese rice field soil.</title>
        <authorList>
            <person name="Lu Z."/>
            <person name="Lu Y."/>
        </authorList>
    </citation>
    <scope>NUCLEOTIDE SEQUENCE [LARGE SCALE GENOMIC DNA]</scope>
    <source>
        <strain evidence="3">DSM 24694 / JCM 17849 / CGMCC 1.5162 / HZ254</strain>
    </source>
</reference>
<feature type="transmembrane region" description="Helical" evidence="1">
    <location>
        <begin position="38"/>
        <end position="62"/>
    </location>
</feature>
<keyword evidence="3" id="KW-1185">Reference proteome</keyword>
<keyword evidence="1" id="KW-0472">Membrane</keyword>
<name>H8I9V3_METCZ</name>
<keyword evidence="1" id="KW-0812">Transmembrane</keyword>
<dbReference type="EMBL" id="CP003243">
    <property type="protein sequence ID" value="AFD00913.1"/>
    <property type="molecule type" value="Genomic_DNA"/>
</dbReference>
<keyword evidence="1" id="KW-1133">Transmembrane helix</keyword>
<proteinExistence type="predicted"/>
<feature type="transmembrane region" description="Helical" evidence="1">
    <location>
        <begin position="123"/>
        <end position="153"/>
    </location>
</feature>
<dbReference type="HOGENOM" id="CLU_1567144_0_0_2"/>
<gene>
    <name evidence="2" type="ordered locus">Mtc_2176</name>
</gene>
<organism evidence="2 3">
    <name type="scientific">Methanocella conradii (strain DSM 24694 / JCM 17849 / CGMCC 1.5162 / HZ254)</name>
    <dbReference type="NCBI Taxonomy" id="1041930"/>
    <lineage>
        <taxon>Archaea</taxon>
        <taxon>Methanobacteriati</taxon>
        <taxon>Methanobacteriota</taxon>
        <taxon>Stenosarchaea group</taxon>
        <taxon>Methanomicrobia</taxon>
        <taxon>Methanocellales</taxon>
        <taxon>Methanocellaceae</taxon>
        <taxon>Methanocella</taxon>
    </lineage>
</organism>